<dbReference type="InterPro" id="IPR004045">
    <property type="entry name" value="Glutathione_S-Trfase_N"/>
</dbReference>
<dbReference type="InterPro" id="IPR036282">
    <property type="entry name" value="Glutathione-S-Trfase_C_sf"/>
</dbReference>
<dbReference type="Gene3D" id="1.20.1050.10">
    <property type="match status" value="1"/>
</dbReference>
<reference evidence="4 5" key="1">
    <citation type="journal article" date="2021" name="Int. J. Syst. Evol. Microbiol.">
        <title>Amazonocrinis nigriterrae gen. nov., sp. nov., Atlanticothrix silvestris gen. nov., sp. nov. and Dendronalium phyllosphericum gen. nov., sp. nov., nostocacean cyanobacteria from Brazilian environments.</title>
        <authorList>
            <person name="Alvarenga D.O."/>
            <person name="Andreote A.P.D."/>
            <person name="Branco L.H.Z."/>
            <person name="Delbaje E."/>
            <person name="Cruz R.B."/>
            <person name="Varani A.M."/>
            <person name="Fiore M.F."/>
        </authorList>
    </citation>
    <scope>NUCLEOTIDE SEQUENCE [LARGE SCALE GENOMIC DNA]</scope>
    <source>
        <strain evidence="4 5">CENA67</strain>
    </source>
</reference>
<dbReference type="SUPFAM" id="SSF52833">
    <property type="entry name" value="Thioredoxin-like"/>
    <property type="match status" value="1"/>
</dbReference>
<keyword evidence="5" id="KW-1185">Reference proteome</keyword>
<evidence type="ECO:0000313" key="5">
    <source>
        <dbReference type="Proteomes" id="UP000632766"/>
    </source>
</evidence>
<dbReference type="InterPro" id="IPR040079">
    <property type="entry name" value="Glutathione_S-Trfase"/>
</dbReference>
<dbReference type="PROSITE" id="PS51354">
    <property type="entry name" value="GLUTAREDOXIN_2"/>
    <property type="match status" value="1"/>
</dbReference>
<dbReference type="InterPro" id="IPR050983">
    <property type="entry name" value="GST_Omega/HSP26"/>
</dbReference>
<sequence>MSNTKKVSDDLSVTGQVTLSSWEEILEIAQKNTPARRVRRPGQSPSTAPIPSSLHKLSPDTEPPVLLYRDTNSWCPFCERVWFALEEKEIPFATEFIDLSNKPKWYTDLVPTTLVPAVKIEGKLVYESKDILLALEERFGPTLLPEDPEENAIARQWLEDAETNGFRNIAYKFLRQPPEDANELANLQAAFEAKLDELEQTLGKYPGPYFLSTFSIVDLSYSPHLDRLAANLPVYRGYHLKGNPRYLRINAWFEALNQRPAYHRVKSDEITNNLLLRRRWGVTPIGNLLPPDPVISDEIQFRAEAAERLTDNREVAIGDILKNSGVQALAVNGDTSAVKEAVYLHLRLLADYLINGNGTPLPWGRVGGKDNADPLVAAVGAITLAYVRNRICAPRDMSAGAATAFRAAADQVLASLY</sequence>
<dbReference type="GO" id="GO:0005737">
    <property type="term" value="C:cytoplasm"/>
    <property type="evidence" value="ECO:0007669"/>
    <property type="project" value="TreeGrafter"/>
</dbReference>
<evidence type="ECO:0000313" key="4">
    <source>
        <dbReference type="EMBL" id="MBH8565750.1"/>
    </source>
</evidence>
<dbReference type="AlphaFoldDB" id="A0A8J7LBI6"/>
<dbReference type="InterPro" id="IPR010987">
    <property type="entry name" value="Glutathione-S-Trfase_C-like"/>
</dbReference>
<dbReference type="Pfam" id="PF13409">
    <property type="entry name" value="GST_N_2"/>
    <property type="match status" value="1"/>
</dbReference>
<feature type="region of interest" description="Disordered" evidence="1">
    <location>
        <begin position="32"/>
        <end position="57"/>
    </location>
</feature>
<dbReference type="EMBL" id="JAECZC010000069">
    <property type="protein sequence ID" value="MBH8565750.1"/>
    <property type="molecule type" value="Genomic_DNA"/>
</dbReference>
<dbReference type="Pfam" id="PF13410">
    <property type="entry name" value="GST_C_2"/>
    <property type="match status" value="1"/>
</dbReference>
<dbReference type="RefSeq" id="WP_198127539.1">
    <property type="nucleotide sequence ID" value="NZ_JAECZC010000069.1"/>
</dbReference>
<feature type="domain" description="GST C-terminal" evidence="3">
    <location>
        <begin position="147"/>
        <end position="282"/>
    </location>
</feature>
<evidence type="ECO:0000259" key="2">
    <source>
        <dbReference type="PROSITE" id="PS50404"/>
    </source>
</evidence>
<dbReference type="Proteomes" id="UP000632766">
    <property type="component" value="Unassembled WGS sequence"/>
</dbReference>
<dbReference type="SFLD" id="SFLDS00019">
    <property type="entry name" value="Glutathione_Transferase_(cytos"/>
    <property type="match status" value="1"/>
</dbReference>
<name>A0A8J7LBI6_9NOST</name>
<proteinExistence type="predicted"/>
<gene>
    <name evidence="4" type="ORF">I8748_26865</name>
</gene>
<dbReference type="InterPro" id="IPR036249">
    <property type="entry name" value="Thioredoxin-like_sf"/>
</dbReference>
<evidence type="ECO:0000259" key="3">
    <source>
        <dbReference type="PROSITE" id="PS50405"/>
    </source>
</evidence>
<dbReference type="PANTHER" id="PTHR43968:SF14">
    <property type="entry name" value="GLUTATHIONE S-TRANSFERASE"/>
    <property type="match status" value="1"/>
</dbReference>
<feature type="domain" description="GST N-terminal" evidence="2">
    <location>
        <begin position="65"/>
        <end position="143"/>
    </location>
</feature>
<comment type="caution">
    <text evidence="4">The sequence shown here is derived from an EMBL/GenBank/DDBJ whole genome shotgun (WGS) entry which is preliminary data.</text>
</comment>
<organism evidence="4 5">
    <name type="scientific">Amazonocrinis nigriterrae CENA67</name>
    <dbReference type="NCBI Taxonomy" id="2794033"/>
    <lineage>
        <taxon>Bacteria</taxon>
        <taxon>Bacillati</taxon>
        <taxon>Cyanobacteriota</taxon>
        <taxon>Cyanophyceae</taxon>
        <taxon>Nostocales</taxon>
        <taxon>Nostocaceae</taxon>
        <taxon>Amazonocrinis</taxon>
        <taxon>Amazonocrinis nigriterrae</taxon>
    </lineage>
</organism>
<dbReference type="PROSITE" id="PS50404">
    <property type="entry name" value="GST_NTER"/>
    <property type="match status" value="1"/>
</dbReference>
<dbReference type="InterPro" id="IPR009050">
    <property type="entry name" value="Globin-like_sf"/>
</dbReference>
<dbReference type="SUPFAM" id="SSF46458">
    <property type="entry name" value="Globin-like"/>
    <property type="match status" value="1"/>
</dbReference>
<evidence type="ECO:0000256" key="1">
    <source>
        <dbReference type="SAM" id="MobiDB-lite"/>
    </source>
</evidence>
<dbReference type="PROSITE" id="PS50405">
    <property type="entry name" value="GST_CTER"/>
    <property type="match status" value="1"/>
</dbReference>
<dbReference type="PANTHER" id="PTHR43968">
    <property type="match status" value="1"/>
</dbReference>
<dbReference type="CDD" id="cd00570">
    <property type="entry name" value="GST_N_family"/>
    <property type="match status" value="1"/>
</dbReference>
<accession>A0A8J7LBI6</accession>
<dbReference type="SFLD" id="SFLDG00358">
    <property type="entry name" value="Main_(cytGST)"/>
    <property type="match status" value="1"/>
</dbReference>
<dbReference type="Gene3D" id="3.40.30.10">
    <property type="entry name" value="Glutaredoxin"/>
    <property type="match status" value="1"/>
</dbReference>
<dbReference type="SUPFAM" id="SSF47616">
    <property type="entry name" value="GST C-terminal domain-like"/>
    <property type="match status" value="1"/>
</dbReference>
<protein>
    <submittedName>
        <fullName evidence="4">Glutathione S-transferase N-terminal domain-containing protein</fullName>
    </submittedName>
</protein>